<feature type="domain" description="Histidine kinase" evidence="4">
    <location>
        <begin position="1632"/>
        <end position="1848"/>
    </location>
</feature>
<dbReference type="InterPro" id="IPR000719">
    <property type="entry name" value="Prot_kinase_dom"/>
</dbReference>
<comment type="catalytic activity">
    <reaction evidence="1">
        <text>ATP + protein L-histidine = ADP + protein N-phospho-L-histidine.</text>
        <dbReference type="EC" id="2.7.13.3"/>
    </reaction>
</comment>
<dbReference type="Gene3D" id="3.30.450.20">
    <property type="entry name" value="PAS domain"/>
    <property type="match status" value="1"/>
</dbReference>
<keyword evidence="5" id="KW-0808">Transferase</keyword>
<dbReference type="InterPro" id="IPR000014">
    <property type="entry name" value="PAS"/>
</dbReference>
<dbReference type="SUPFAM" id="SSF55781">
    <property type="entry name" value="GAF domain-like"/>
    <property type="match status" value="1"/>
</dbReference>
<dbReference type="PROSITE" id="PS50011">
    <property type="entry name" value="PROTEIN_KINASE_DOM"/>
    <property type="match status" value="1"/>
</dbReference>
<feature type="domain" description="Protein kinase" evidence="3">
    <location>
        <begin position="1"/>
        <end position="301"/>
    </location>
</feature>
<dbReference type="InterPro" id="IPR035965">
    <property type="entry name" value="PAS-like_dom_sf"/>
</dbReference>
<dbReference type="InterPro" id="IPR008271">
    <property type="entry name" value="Ser/Thr_kinase_AS"/>
</dbReference>
<gene>
    <name evidence="5" type="ORF">GGE12_000626</name>
</gene>
<dbReference type="InterPro" id="IPR005467">
    <property type="entry name" value="His_kinase_dom"/>
</dbReference>
<accession>A0A7W6WCU2</accession>
<dbReference type="InterPro" id="IPR036890">
    <property type="entry name" value="HATPase_C_sf"/>
</dbReference>
<dbReference type="CDD" id="cd14014">
    <property type="entry name" value="STKc_PknB_like"/>
    <property type="match status" value="1"/>
</dbReference>
<evidence type="ECO:0000259" key="3">
    <source>
        <dbReference type="PROSITE" id="PS50011"/>
    </source>
</evidence>
<evidence type="ECO:0000256" key="2">
    <source>
        <dbReference type="ARBA" id="ARBA00012438"/>
    </source>
</evidence>
<organism evidence="5 6">
    <name type="scientific">Rhizobium mongolense</name>
    <dbReference type="NCBI Taxonomy" id="57676"/>
    <lineage>
        <taxon>Bacteria</taxon>
        <taxon>Pseudomonadati</taxon>
        <taxon>Pseudomonadota</taxon>
        <taxon>Alphaproteobacteria</taxon>
        <taxon>Hyphomicrobiales</taxon>
        <taxon>Rhizobiaceae</taxon>
        <taxon>Rhizobium/Agrobacterium group</taxon>
        <taxon>Rhizobium</taxon>
    </lineage>
</organism>
<dbReference type="InterPro" id="IPR029016">
    <property type="entry name" value="GAF-like_dom_sf"/>
</dbReference>
<dbReference type="PRINTS" id="PR00344">
    <property type="entry name" value="BCTRLSENSOR"/>
</dbReference>
<dbReference type="InterPro" id="IPR003594">
    <property type="entry name" value="HATPase_dom"/>
</dbReference>
<dbReference type="InterPro" id="IPR053159">
    <property type="entry name" value="Hybrid_Histidine_Kinase"/>
</dbReference>
<dbReference type="EMBL" id="JACIGM010000001">
    <property type="protein sequence ID" value="MBB4272884.1"/>
    <property type="molecule type" value="Genomic_DNA"/>
</dbReference>
<dbReference type="Gene3D" id="1.10.510.10">
    <property type="entry name" value="Transferase(Phosphotransferase) domain 1"/>
    <property type="match status" value="1"/>
</dbReference>
<dbReference type="SUPFAM" id="SSF52540">
    <property type="entry name" value="P-loop containing nucleoside triphosphate hydrolases"/>
    <property type="match status" value="1"/>
</dbReference>
<dbReference type="InterPro" id="IPR041664">
    <property type="entry name" value="AAA_16"/>
</dbReference>
<dbReference type="Pfam" id="PF00069">
    <property type="entry name" value="Pkinase"/>
    <property type="match status" value="1"/>
</dbReference>
<evidence type="ECO:0000259" key="4">
    <source>
        <dbReference type="PROSITE" id="PS50109"/>
    </source>
</evidence>
<dbReference type="Pfam" id="PF13191">
    <property type="entry name" value="AAA_16"/>
    <property type="match status" value="1"/>
</dbReference>
<dbReference type="Gene3D" id="1.10.287.130">
    <property type="match status" value="1"/>
</dbReference>
<dbReference type="GO" id="GO:0004673">
    <property type="term" value="F:protein histidine kinase activity"/>
    <property type="evidence" value="ECO:0007669"/>
    <property type="project" value="UniProtKB-EC"/>
</dbReference>
<dbReference type="CDD" id="cd00130">
    <property type="entry name" value="PAS"/>
    <property type="match status" value="1"/>
</dbReference>
<dbReference type="Gene3D" id="3.40.50.300">
    <property type="entry name" value="P-loop containing nucleotide triphosphate hydrolases"/>
    <property type="match status" value="1"/>
</dbReference>
<dbReference type="SUPFAM" id="SSF55874">
    <property type="entry name" value="ATPase domain of HSP90 chaperone/DNA topoisomerase II/histidine kinase"/>
    <property type="match status" value="1"/>
</dbReference>
<sequence>MSSSSEVNNPYGPDAHFDLDSMRHAAFVFFDQREAVVVTPLRADRDLAWFRVDAKQKPSALIVVANEGLRSIDERLVREFELLRNMSCGSVVHPLGISHDRGRVALFLEWPGDRNVAQVVQERSETSTDLRSLLSVACEIAYSVQQVHDCNFIHGDIKPLNCFLTASGQVKLTGFGLAGQLVRDERGARPLEVIAGTLAYMAPEQTGRINRSPDARSDLYSLGVSLFELFTGRLPFSASDALEWAHRHVATEPPRPSDIKAGLPSQLDAIVLKLMAKHPDERYQTAKSVENDLRRCLAEWTATQNLERFAPARSDAIGPALSSAALYGRRDEIETLLNVVDRMVTTGTSEFVLVSGPSGVGKSALIGETFHILAGRGILLAAGKFDQHKRGIPYATFAQAFGSLVRQVLSKGEAELGLWRTALADALHPNSQLLVDLIPELVHVIGQQPVPATSSLATARVRFHLAFREFLKAFATEEHPLVLFIDDLQWLDAATLDLLQSIVADSDLRHLLIIGAARDDDLDGIRPIQKLLGIAEQKGGRVSKIALGELRARDVAQFIENILSCSRERAAPLAKLISEKTAGNPFFAGQFVRELVSDGSLFYDPKTSQWMWNISRIRTKSMTNNVAQLLATRIDRLPSEAQKALGLLSLLGNAADEETAALAAGVSAQTFRAALQPAVDAGLVAVTDDRVSFVHDHVQATAYACVGDHERSSGHLKIARMMLERNPAEALEGTVFDIISQIERGLGAVQPSEAAEVAALFLTAGRKAKGASAFLSAATYFEKGVSLLGDERWTDHYELAFQLEVNLAECEVVTGRHNLAEGRLEALLMQANDFSNKAQVVCLAVFQYFTTGRSDRAVEIGSAFLRGALADWPEKATWADVQREYDEMHRRLRKAPIASLIDLPFTTDPFITSIMSVMNELFPAAYAVDRHLMEMILLRMTNFSMEYGHNESSTVAYPALNMALGVQFGDYATAYGFGELARRLVDRNHSSRFRARVYSLFAGFATPWIKPFSYSAPLMAEAFRISCSTGDLAFAAYNTRNRLTHEFMAGLPLRHIQSQAEEAVVFATNVELGVPAGLFFGQLQLVRKLRGTGGSTSTDYDGWVLQKQDPPPGVAMMVCYHWVFQVIQHYLSEDFAAALAAVVRVDPIRWAMRSSIEEAEYEFYSGLTSAALADLDGISRRNDHLDALRRSHRRLNTWAENCSENFGCREVILGAELARLDGDGGKAGQLYEHAIGLANSDGTVQLEAIAAELAGRFYSEKGMQIAAQAYLRRAKECYVRWGCAAKVQLLDYRYYHLRDQRPVPSPGTIEMPIANLDVEAVGRASKVLSTEMVVGRLVEKLIRLAVQHAGAERGALLLLKRNELFVEATASTENGDLKTSLDSYLMSPSKLPSSVFHYVLRSKSPIVLNDVSPNALNVTDEYLQRARPRSLLCIPIFNAAEVIGLLYVENCLAPDVFSADRIAVLDFLASQAGICLANARLYSDLQRSEAWLREAQRLTRSGSFFWQNDADTLECSDEIHSICGFDGGPVTPERLRARIHPTDRRLFDDLRETAQSVSGEIDCELRLQMDDGTIKVARLVARASRAPEGKGRRLCSLQDITEIQATQAALGKVRSELAHVSRTATLGVLTASITHEMSQPLLAIAANAETSAFMLSADPPDLEGARRMARRCQRDAKRAGETLKRVRSLFGDKARTIESIDINDLLREVLALASNELQMNDVTVQTTFCRSLPAASGDRVQIQQVVLNLLLNALEAMKQTPATDRNVVLSTGLGPDGTIQVDVRDNGTGIQLGMNEKLFEAFYTTKEQGMGVGLSVSRAIIESLGGILWASPNADAGATFSFTLRQHREAGGQLH</sequence>
<name>A0A7W6WCU2_9HYPH</name>
<dbReference type="Proteomes" id="UP000533641">
    <property type="component" value="Unassembled WGS sequence"/>
</dbReference>
<proteinExistence type="predicted"/>
<keyword evidence="5" id="KW-0418">Kinase</keyword>
<reference evidence="5 6" key="1">
    <citation type="submission" date="2020-08" db="EMBL/GenBank/DDBJ databases">
        <title>Genomic Encyclopedia of Type Strains, Phase IV (KMG-V): Genome sequencing to study the core and pangenomes of soil and plant-associated prokaryotes.</title>
        <authorList>
            <person name="Whitman W."/>
        </authorList>
    </citation>
    <scope>NUCLEOTIDE SEQUENCE [LARGE SCALE GENOMIC DNA]</scope>
    <source>
        <strain evidence="5 6">SEMIA 402</strain>
    </source>
</reference>
<evidence type="ECO:0000313" key="6">
    <source>
        <dbReference type="Proteomes" id="UP000533641"/>
    </source>
</evidence>
<dbReference type="SMART" id="SM00065">
    <property type="entry name" value="GAF"/>
    <property type="match status" value="1"/>
</dbReference>
<dbReference type="EC" id="2.7.13.3" evidence="2"/>
<dbReference type="InterPro" id="IPR004358">
    <property type="entry name" value="Sig_transdc_His_kin-like_C"/>
</dbReference>
<dbReference type="Gene3D" id="3.30.450.40">
    <property type="match status" value="1"/>
</dbReference>
<dbReference type="Pfam" id="PF02518">
    <property type="entry name" value="HATPase_c"/>
    <property type="match status" value="1"/>
</dbReference>
<dbReference type="PROSITE" id="PS50109">
    <property type="entry name" value="HIS_KIN"/>
    <property type="match status" value="1"/>
</dbReference>
<evidence type="ECO:0000256" key="1">
    <source>
        <dbReference type="ARBA" id="ARBA00000085"/>
    </source>
</evidence>
<dbReference type="PANTHER" id="PTHR43642:SF1">
    <property type="entry name" value="HYBRID SIGNAL TRANSDUCTION HISTIDINE KINASE G"/>
    <property type="match status" value="1"/>
</dbReference>
<dbReference type="GO" id="GO:0005524">
    <property type="term" value="F:ATP binding"/>
    <property type="evidence" value="ECO:0007669"/>
    <property type="project" value="InterPro"/>
</dbReference>
<dbReference type="InterPro" id="IPR027417">
    <property type="entry name" value="P-loop_NTPase"/>
</dbReference>
<dbReference type="SUPFAM" id="SSF55785">
    <property type="entry name" value="PYP-like sensor domain (PAS domain)"/>
    <property type="match status" value="1"/>
</dbReference>
<dbReference type="PANTHER" id="PTHR43642">
    <property type="entry name" value="HYBRID SIGNAL TRANSDUCTION HISTIDINE KINASE G"/>
    <property type="match status" value="1"/>
</dbReference>
<dbReference type="PROSITE" id="PS00108">
    <property type="entry name" value="PROTEIN_KINASE_ST"/>
    <property type="match status" value="1"/>
</dbReference>
<comment type="caution">
    <text evidence="5">The sequence shown here is derived from an EMBL/GenBank/DDBJ whole genome shotgun (WGS) entry which is preliminary data.</text>
</comment>
<dbReference type="InterPro" id="IPR003018">
    <property type="entry name" value="GAF"/>
</dbReference>
<dbReference type="SUPFAM" id="SSF56112">
    <property type="entry name" value="Protein kinase-like (PK-like)"/>
    <property type="match status" value="1"/>
</dbReference>
<dbReference type="Gene3D" id="3.30.565.10">
    <property type="entry name" value="Histidine kinase-like ATPase, C-terminal domain"/>
    <property type="match status" value="1"/>
</dbReference>
<dbReference type="SMART" id="SM00387">
    <property type="entry name" value="HATPase_c"/>
    <property type="match status" value="1"/>
</dbReference>
<dbReference type="InterPro" id="IPR011009">
    <property type="entry name" value="Kinase-like_dom_sf"/>
</dbReference>
<dbReference type="RefSeq" id="WP_183922856.1">
    <property type="nucleotide sequence ID" value="NZ_JACIGM010000001.1"/>
</dbReference>
<protein>
    <recommendedName>
        <fullName evidence="2">histidine kinase</fullName>
        <ecNumber evidence="2">2.7.13.3</ecNumber>
    </recommendedName>
</protein>
<dbReference type="Pfam" id="PF01590">
    <property type="entry name" value="GAF"/>
    <property type="match status" value="1"/>
</dbReference>
<evidence type="ECO:0000313" key="5">
    <source>
        <dbReference type="EMBL" id="MBB4272884.1"/>
    </source>
</evidence>
<dbReference type="SMART" id="SM00220">
    <property type="entry name" value="S_TKc"/>
    <property type="match status" value="1"/>
</dbReference>